<gene>
    <name evidence="2" type="ORF">NQ318_009300</name>
</gene>
<feature type="chain" id="PRO_5043384320" evidence="1">
    <location>
        <begin position="24"/>
        <end position="135"/>
    </location>
</feature>
<dbReference type="AlphaFoldDB" id="A0AAV8YJV7"/>
<sequence length="135" mass="15585">MKTSPLPTIVLSILLFCLARAEGETRNARDYQPETAKNPEDRPHCCVIPTCDQYGQCYETLSCGHICGQGRYRAANVDVTQGYRLRESYSKYDCMFGECKAYKFLCTHCPDPKQPDFSFYTVREDCRSCYDRPLY</sequence>
<evidence type="ECO:0000256" key="1">
    <source>
        <dbReference type="SAM" id="SignalP"/>
    </source>
</evidence>
<organism evidence="2 3">
    <name type="scientific">Aromia moschata</name>
    <dbReference type="NCBI Taxonomy" id="1265417"/>
    <lineage>
        <taxon>Eukaryota</taxon>
        <taxon>Metazoa</taxon>
        <taxon>Ecdysozoa</taxon>
        <taxon>Arthropoda</taxon>
        <taxon>Hexapoda</taxon>
        <taxon>Insecta</taxon>
        <taxon>Pterygota</taxon>
        <taxon>Neoptera</taxon>
        <taxon>Endopterygota</taxon>
        <taxon>Coleoptera</taxon>
        <taxon>Polyphaga</taxon>
        <taxon>Cucujiformia</taxon>
        <taxon>Chrysomeloidea</taxon>
        <taxon>Cerambycidae</taxon>
        <taxon>Cerambycinae</taxon>
        <taxon>Callichromatini</taxon>
        <taxon>Aromia</taxon>
    </lineage>
</organism>
<keyword evidence="1" id="KW-0732">Signal</keyword>
<evidence type="ECO:0000313" key="2">
    <source>
        <dbReference type="EMBL" id="KAJ8951364.1"/>
    </source>
</evidence>
<dbReference type="EMBL" id="JAPWTK010000086">
    <property type="protein sequence ID" value="KAJ8951364.1"/>
    <property type="molecule type" value="Genomic_DNA"/>
</dbReference>
<reference evidence="2" key="1">
    <citation type="journal article" date="2023" name="Insect Mol. Biol.">
        <title>Genome sequencing provides insights into the evolution of gene families encoding plant cell wall-degrading enzymes in longhorned beetles.</title>
        <authorList>
            <person name="Shin N.R."/>
            <person name="Okamura Y."/>
            <person name="Kirsch R."/>
            <person name="Pauchet Y."/>
        </authorList>
    </citation>
    <scope>NUCLEOTIDE SEQUENCE</scope>
    <source>
        <strain evidence="2">AMC_N1</strain>
    </source>
</reference>
<feature type="signal peptide" evidence="1">
    <location>
        <begin position="1"/>
        <end position="23"/>
    </location>
</feature>
<accession>A0AAV8YJV7</accession>
<protein>
    <submittedName>
        <fullName evidence="2">Uncharacterized protein</fullName>
    </submittedName>
</protein>
<proteinExistence type="predicted"/>
<comment type="caution">
    <text evidence="2">The sequence shown here is derived from an EMBL/GenBank/DDBJ whole genome shotgun (WGS) entry which is preliminary data.</text>
</comment>
<name>A0AAV8YJV7_9CUCU</name>
<evidence type="ECO:0000313" key="3">
    <source>
        <dbReference type="Proteomes" id="UP001162162"/>
    </source>
</evidence>
<dbReference type="Proteomes" id="UP001162162">
    <property type="component" value="Unassembled WGS sequence"/>
</dbReference>
<keyword evidence="3" id="KW-1185">Reference proteome</keyword>